<evidence type="ECO:0000313" key="1">
    <source>
        <dbReference type="EMBL" id="TMQ56501.1"/>
    </source>
</evidence>
<comment type="caution">
    <text evidence="1">The sequence shown here is derived from an EMBL/GenBank/DDBJ whole genome shotgun (WGS) entry which is preliminary data.</text>
</comment>
<name>A0A538SYP4_UNCEI</name>
<sequence length="329" mass="36497">MSSLVDVLLLFALPASGKSEVRRYLASLRPEQCRRQLHLGPTVQLDDYPYVHMMRRVSQEHRKRGSDGIFFDSDELPMKEPLDWGTLIELLNEDFDDVTRGRRPAPASAAEWLFERFDRARAQVGAAPALGALPAARRKELAAALEREAAELLRDKNAGVPDSLAGRTVVIEAARGGPDGAAMPLPAPLGYRYSIATLSDAILSRASILYVWVTPEESRRKNHERTDPNDPGSILHHGVPDAVMYGDYGCDDMEWLIRESDRPATVRIETRGKTFHIPVARFDNRVDKTTFVRADRAQWKPADVAALHAGLAEAFEKLARARAAGVAAR</sequence>
<gene>
    <name evidence="1" type="ORF">E6K72_05040</name>
</gene>
<dbReference type="EMBL" id="VBOS01000167">
    <property type="protein sequence ID" value="TMQ56501.1"/>
    <property type="molecule type" value="Genomic_DNA"/>
</dbReference>
<accession>A0A538SYP4</accession>
<dbReference type="Proteomes" id="UP000317716">
    <property type="component" value="Unassembled WGS sequence"/>
</dbReference>
<proteinExistence type="predicted"/>
<reference evidence="1 2" key="1">
    <citation type="journal article" date="2019" name="Nat. Microbiol.">
        <title>Mediterranean grassland soil C-N compound turnover is dependent on rainfall and depth, and is mediated by genomically divergent microorganisms.</title>
        <authorList>
            <person name="Diamond S."/>
            <person name="Andeer P.F."/>
            <person name="Li Z."/>
            <person name="Crits-Christoph A."/>
            <person name="Burstein D."/>
            <person name="Anantharaman K."/>
            <person name="Lane K.R."/>
            <person name="Thomas B.C."/>
            <person name="Pan C."/>
            <person name="Northen T.R."/>
            <person name="Banfield J.F."/>
        </authorList>
    </citation>
    <scope>NUCLEOTIDE SEQUENCE [LARGE SCALE GENOMIC DNA]</scope>
    <source>
        <strain evidence="1">WS_2</strain>
    </source>
</reference>
<dbReference type="AlphaFoldDB" id="A0A538SYP4"/>
<protein>
    <submittedName>
        <fullName evidence="1">Uncharacterized protein</fullName>
    </submittedName>
</protein>
<organism evidence="1 2">
    <name type="scientific">Eiseniibacteriota bacterium</name>
    <dbReference type="NCBI Taxonomy" id="2212470"/>
    <lineage>
        <taxon>Bacteria</taxon>
        <taxon>Candidatus Eiseniibacteriota</taxon>
    </lineage>
</organism>
<evidence type="ECO:0000313" key="2">
    <source>
        <dbReference type="Proteomes" id="UP000317716"/>
    </source>
</evidence>